<comment type="caution">
    <text evidence="1">The sequence shown here is derived from an EMBL/GenBank/DDBJ whole genome shotgun (WGS) entry which is preliminary data.</text>
</comment>
<protein>
    <submittedName>
        <fullName evidence="1">Uncharacterized protein</fullName>
    </submittedName>
</protein>
<sequence length="49" mass="5638">MDSYLRKTTYEVWKLDNDLVGAKHQGCQGRSDRDPIQIRNRGKSAGFIL</sequence>
<reference evidence="1" key="1">
    <citation type="submission" date="2019-08" db="EMBL/GenBank/DDBJ databases">
        <authorList>
            <person name="Kucharzyk K."/>
            <person name="Murdoch R.W."/>
            <person name="Higgins S."/>
            <person name="Loffler F."/>
        </authorList>
    </citation>
    <scope>NUCLEOTIDE SEQUENCE</scope>
</reference>
<name>A0A644V905_9ZZZZ</name>
<evidence type="ECO:0000313" key="1">
    <source>
        <dbReference type="EMBL" id="MPL87829.1"/>
    </source>
</evidence>
<accession>A0A644V905</accession>
<dbReference type="AlphaFoldDB" id="A0A644V905"/>
<organism evidence="1">
    <name type="scientific">bioreactor metagenome</name>
    <dbReference type="NCBI Taxonomy" id="1076179"/>
    <lineage>
        <taxon>unclassified sequences</taxon>
        <taxon>metagenomes</taxon>
        <taxon>ecological metagenomes</taxon>
    </lineage>
</organism>
<dbReference type="EMBL" id="VSSQ01000245">
    <property type="protein sequence ID" value="MPL87829.1"/>
    <property type="molecule type" value="Genomic_DNA"/>
</dbReference>
<gene>
    <name evidence="1" type="ORF">SDC9_33839</name>
</gene>
<proteinExistence type="predicted"/>